<evidence type="ECO:0000256" key="4">
    <source>
        <dbReference type="ARBA" id="ARBA00022692"/>
    </source>
</evidence>
<dbReference type="Proteomes" id="UP000198793">
    <property type="component" value="Unassembled WGS sequence"/>
</dbReference>
<evidence type="ECO:0000313" key="10">
    <source>
        <dbReference type="Proteomes" id="UP000198793"/>
    </source>
</evidence>
<comment type="subcellular location">
    <subcellularLocation>
        <location evidence="1 7">Cell membrane</location>
        <topology evidence="1 7">Multi-pass membrane protein</topology>
    </subcellularLocation>
</comment>
<dbReference type="GO" id="GO:0071916">
    <property type="term" value="F:dipeptide transmembrane transporter activity"/>
    <property type="evidence" value="ECO:0007669"/>
    <property type="project" value="TreeGrafter"/>
</dbReference>
<evidence type="ECO:0000256" key="1">
    <source>
        <dbReference type="ARBA" id="ARBA00004651"/>
    </source>
</evidence>
<keyword evidence="10" id="KW-1185">Reference proteome</keyword>
<dbReference type="EMBL" id="FNIT01000008">
    <property type="protein sequence ID" value="SDO56462.1"/>
    <property type="molecule type" value="Genomic_DNA"/>
</dbReference>
<keyword evidence="5 7" id="KW-1133">Transmembrane helix</keyword>
<dbReference type="Pfam" id="PF19300">
    <property type="entry name" value="BPD_transp_1_N"/>
    <property type="match status" value="1"/>
</dbReference>
<evidence type="ECO:0000256" key="3">
    <source>
        <dbReference type="ARBA" id="ARBA00022475"/>
    </source>
</evidence>
<dbReference type="PANTHER" id="PTHR43163">
    <property type="entry name" value="DIPEPTIDE TRANSPORT SYSTEM PERMEASE PROTEIN DPPB-RELATED"/>
    <property type="match status" value="1"/>
</dbReference>
<protein>
    <submittedName>
        <fullName evidence="9">Peptide/nickel transport system permease protein</fullName>
    </submittedName>
</protein>
<evidence type="ECO:0000256" key="7">
    <source>
        <dbReference type="RuleBase" id="RU363032"/>
    </source>
</evidence>
<dbReference type="AlphaFoldDB" id="A0A1H0KL34"/>
<dbReference type="InterPro" id="IPR000515">
    <property type="entry name" value="MetI-like"/>
</dbReference>
<sequence>MKGAAGVLLMLVGASLIIFLAANALPGDPAAVMLGTAARPDTLAALRLELGLDRPILLRWLEWLGDALRGDLGRSLTYGTPVSVLVGARLALTLPLAFLGFLLAAAIGLGLGLLSARRPGGWLDRLTTIATQAGTAVPAFVVGLCLVLLASRSTAWPTGGFPGWQDGFLPALQSLALPTLALALPQGMVLARVARAALMDVGSEDYMRTARAKGLSRGQALRRHALPNSLVAVATVMGLQFSFLVGGAVLVETVFALPGLGQLAVQSLQNRDLVTLQAVALLLVATVIGVNALVDFALGRLDPRWGERP</sequence>
<dbReference type="CDD" id="cd06261">
    <property type="entry name" value="TM_PBP2"/>
    <property type="match status" value="1"/>
</dbReference>
<evidence type="ECO:0000256" key="6">
    <source>
        <dbReference type="ARBA" id="ARBA00023136"/>
    </source>
</evidence>
<keyword evidence="2 7" id="KW-0813">Transport</keyword>
<dbReference type="PROSITE" id="PS50928">
    <property type="entry name" value="ABC_TM1"/>
    <property type="match status" value="1"/>
</dbReference>
<feature type="transmembrane region" description="Helical" evidence="7">
    <location>
        <begin position="171"/>
        <end position="191"/>
    </location>
</feature>
<feature type="transmembrane region" description="Helical" evidence="7">
    <location>
        <begin position="90"/>
        <end position="114"/>
    </location>
</feature>
<dbReference type="InterPro" id="IPR035906">
    <property type="entry name" value="MetI-like_sf"/>
</dbReference>
<evidence type="ECO:0000259" key="8">
    <source>
        <dbReference type="PROSITE" id="PS50928"/>
    </source>
</evidence>
<dbReference type="SUPFAM" id="SSF161098">
    <property type="entry name" value="MetI-like"/>
    <property type="match status" value="1"/>
</dbReference>
<feature type="transmembrane region" description="Helical" evidence="7">
    <location>
        <begin position="126"/>
        <end position="151"/>
    </location>
</feature>
<dbReference type="STRING" id="1166073.SAMN05192530_10823"/>
<feature type="domain" description="ABC transmembrane type-1" evidence="8">
    <location>
        <begin position="90"/>
        <end position="294"/>
    </location>
</feature>
<evidence type="ECO:0000256" key="2">
    <source>
        <dbReference type="ARBA" id="ARBA00022448"/>
    </source>
</evidence>
<keyword evidence="4 7" id="KW-0812">Transmembrane</keyword>
<dbReference type="PANTHER" id="PTHR43163:SF6">
    <property type="entry name" value="DIPEPTIDE TRANSPORT SYSTEM PERMEASE PROTEIN DPPB-RELATED"/>
    <property type="match status" value="1"/>
</dbReference>
<dbReference type="Pfam" id="PF00528">
    <property type="entry name" value="BPD_transp_1"/>
    <property type="match status" value="1"/>
</dbReference>
<keyword evidence="6 7" id="KW-0472">Membrane</keyword>
<evidence type="ECO:0000256" key="5">
    <source>
        <dbReference type="ARBA" id="ARBA00022989"/>
    </source>
</evidence>
<dbReference type="InterPro" id="IPR045621">
    <property type="entry name" value="BPD_transp_1_N"/>
</dbReference>
<dbReference type="GO" id="GO:0005886">
    <property type="term" value="C:plasma membrane"/>
    <property type="evidence" value="ECO:0007669"/>
    <property type="project" value="UniProtKB-SubCell"/>
</dbReference>
<organism evidence="9 10">
    <name type="scientific">Aureimonas jatrophae</name>
    <dbReference type="NCBI Taxonomy" id="1166073"/>
    <lineage>
        <taxon>Bacteria</taxon>
        <taxon>Pseudomonadati</taxon>
        <taxon>Pseudomonadota</taxon>
        <taxon>Alphaproteobacteria</taxon>
        <taxon>Hyphomicrobiales</taxon>
        <taxon>Aurantimonadaceae</taxon>
        <taxon>Aureimonas</taxon>
    </lineage>
</organism>
<dbReference type="Gene3D" id="1.10.3720.10">
    <property type="entry name" value="MetI-like"/>
    <property type="match status" value="1"/>
</dbReference>
<keyword evidence="3" id="KW-1003">Cell membrane</keyword>
<comment type="similarity">
    <text evidence="7">Belongs to the binding-protein-dependent transport system permease family.</text>
</comment>
<reference evidence="9 10" key="1">
    <citation type="submission" date="2016-10" db="EMBL/GenBank/DDBJ databases">
        <authorList>
            <person name="de Groot N.N."/>
        </authorList>
    </citation>
    <scope>NUCLEOTIDE SEQUENCE [LARGE SCALE GENOMIC DNA]</scope>
    <source>
        <strain evidence="10">L7-484,KACC 16230,DSM 25025</strain>
    </source>
</reference>
<feature type="transmembrane region" description="Helical" evidence="7">
    <location>
        <begin position="276"/>
        <end position="298"/>
    </location>
</feature>
<gene>
    <name evidence="9" type="ORF">SAMN05192530_10823</name>
</gene>
<evidence type="ECO:0000313" key="9">
    <source>
        <dbReference type="EMBL" id="SDO56462.1"/>
    </source>
</evidence>
<accession>A0A1H0KL34</accession>
<proteinExistence type="inferred from homology"/>
<dbReference type="RefSeq" id="WP_280140075.1">
    <property type="nucleotide sequence ID" value="NZ_FNIT01000008.1"/>
</dbReference>
<name>A0A1H0KL34_9HYPH</name>
<feature type="transmembrane region" description="Helical" evidence="7">
    <location>
        <begin position="230"/>
        <end position="256"/>
    </location>
</feature>